<dbReference type="Gene3D" id="1.20.120.810">
    <property type="entry name" value="Vinculin, Vh2 four-helix bundle"/>
    <property type="match status" value="2"/>
</dbReference>
<comment type="subcellular location">
    <subcellularLocation>
        <location evidence="1">Cytoplasm</location>
    </subcellularLocation>
</comment>
<dbReference type="Proteomes" id="UP000694565">
    <property type="component" value="Unplaced"/>
</dbReference>
<dbReference type="InterPro" id="IPR006077">
    <property type="entry name" value="Vinculin/catenin"/>
</dbReference>
<organism evidence="4 5">
    <name type="scientific">Cyclopterus lumpus</name>
    <name type="common">Lumpsucker</name>
    <dbReference type="NCBI Taxonomy" id="8103"/>
    <lineage>
        <taxon>Eukaryota</taxon>
        <taxon>Metazoa</taxon>
        <taxon>Chordata</taxon>
        <taxon>Craniata</taxon>
        <taxon>Vertebrata</taxon>
        <taxon>Euteleostomi</taxon>
        <taxon>Actinopterygii</taxon>
        <taxon>Neopterygii</taxon>
        <taxon>Teleostei</taxon>
        <taxon>Neoteleostei</taxon>
        <taxon>Acanthomorphata</taxon>
        <taxon>Eupercaria</taxon>
        <taxon>Perciformes</taxon>
        <taxon>Cottioidei</taxon>
        <taxon>Cottales</taxon>
        <taxon>Cyclopteridae</taxon>
        <taxon>Cyclopterus</taxon>
    </lineage>
</organism>
<dbReference type="Ensembl" id="ENSCLMT00005014322.1">
    <property type="protein sequence ID" value="ENSCLMP00005013390.1"/>
    <property type="gene ID" value="ENSCLMG00005007119.1"/>
</dbReference>
<dbReference type="GO" id="GO:0098609">
    <property type="term" value="P:cell-cell adhesion"/>
    <property type="evidence" value="ECO:0007669"/>
    <property type="project" value="TreeGrafter"/>
</dbReference>
<dbReference type="GO" id="GO:0016477">
    <property type="term" value="P:cell migration"/>
    <property type="evidence" value="ECO:0007669"/>
    <property type="project" value="TreeGrafter"/>
</dbReference>
<dbReference type="SUPFAM" id="SSF47220">
    <property type="entry name" value="alpha-catenin/vinculin-like"/>
    <property type="match status" value="1"/>
</dbReference>
<dbReference type="GO" id="GO:0005737">
    <property type="term" value="C:cytoplasm"/>
    <property type="evidence" value="ECO:0007669"/>
    <property type="project" value="UniProtKB-SubCell"/>
</dbReference>
<comment type="similarity">
    <text evidence="2">Belongs to the vinculin/alpha-catenin family.</text>
</comment>
<accession>A0A8C2X850</accession>
<keyword evidence="5" id="KW-1185">Reference proteome</keyword>
<evidence type="ECO:0000313" key="5">
    <source>
        <dbReference type="Proteomes" id="UP000694565"/>
    </source>
</evidence>
<protein>
    <submittedName>
        <fullName evidence="4">Uncharacterized protein</fullName>
    </submittedName>
</protein>
<evidence type="ECO:0000313" key="4">
    <source>
        <dbReference type="Ensembl" id="ENSCLMP00005013390.1"/>
    </source>
</evidence>
<dbReference type="GO" id="GO:0016342">
    <property type="term" value="C:catenin complex"/>
    <property type="evidence" value="ECO:0007669"/>
    <property type="project" value="TreeGrafter"/>
</dbReference>
<dbReference type="PANTHER" id="PTHR18914">
    <property type="entry name" value="ALPHA CATENIN"/>
    <property type="match status" value="1"/>
</dbReference>
<dbReference type="GO" id="GO:0008013">
    <property type="term" value="F:beta-catenin binding"/>
    <property type="evidence" value="ECO:0007669"/>
    <property type="project" value="TreeGrafter"/>
</dbReference>
<dbReference type="AlphaFoldDB" id="A0A8C2X850"/>
<dbReference type="Gene3D" id="1.20.120.230">
    <property type="entry name" value="Alpha-catenin/vinculin-like"/>
    <property type="match status" value="1"/>
</dbReference>
<evidence type="ECO:0000256" key="2">
    <source>
        <dbReference type="ARBA" id="ARBA00008376"/>
    </source>
</evidence>
<evidence type="ECO:0000256" key="1">
    <source>
        <dbReference type="ARBA" id="ARBA00004496"/>
    </source>
</evidence>
<proteinExistence type="inferred from homology"/>
<evidence type="ECO:0000256" key="3">
    <source>
        <dbReference type="ARBA" id="ARBA00022490"/>
    </source>
</evidence>
<sequence length="362" mass="40449">MSSLFDHGLIRTAAVEQVVAPIASHLCHLVLLCDSAEEAEQLSRLEDAAQAVARATGNMAAAASSVVAAADQVLESLSELGSASDIKSLLQSFRVFSEALLFLNNLTVDRANALQDPRQAKQLLDSLDTLRRCISMLHTAMCTTIKHPTSEQAQQAKRYILDKVHSTVRNIIITLKSQCHSGSLGPCGYYTERRNSLLQLLTHPTSSIRGSGFDSAVRDLVFHCMVVANSSRREFQQRVVGHCRHILQFWSDIKRILMSTEDDLESLESTCTLLVQQIQMLDKALMTAVLYQVLDTFLTTSATVEELLSVTRQILVARSSIEMDLSFIQPQIIQCKLLKRFTRRVRNGKRKRRVSFRMLSVM</sequence>
<name>A0A8C2X850_CYCLU</name>
<dbReference type="PANTHER" id="PTHR18914:SF30">
    <property type="entry name" value="VINCULIN_ALPHA-CATENIN FAMILY MEMBER 1"/>
    <property type="match status" value="1"/>
</dbReference>
<dbReference type="Pfam" id="PF01044">
    <property type="entry name" value="Vinculin"/>
    <property type="match status" value="1"/>
</dbReference>
<reference evidence="4" key="1">
    <citation type="submission" date="2025-08" db="UniProtKB">
        <authorList>
            <consortium name="Ensembl"/>
        </authorList>
    </citation>
    <scope>IDENTIFICATION</scope>
</reference>
<dbReference type="GO" id="GO:0005912">
    <property type="term" value="C:adherens junction"/>
    <property type="evidence" value="ECO:0007669"/>
    <property type="project" value="TreeGrafter"/>
</dbReference>
<dbReference type="GO" id="GO:0051015">
    <property type="term" value="F:actin filament binding"/>
    <property type="evidence" value="ECO:0007669"/>
    <property type="project" value="InterPro"/>
</dbReference>
<reference evidence="4" key="2">
    <citation type="submission" date="2025-09" db="UniProtKB">
        <authorList>
            <consortium name="Ensembl"/>
        </authorList>
    </citation>
    <scope>IDENTIFICATION</scope>
</reference>
<dbReference type="InterPro" id="IPR036723">
    <property type="entry name" value="Alpha-catenin/vinculin-like_sf"/>
</dbReference>
<keyword evidence="3" id="KW-0963">Cytoplasm</keyword>
<dbReference type="GeneTree" id="ENSGT01030000234543"/>